<dbReference type="AlphaFoldDB" id="A0A402DS47"/>
<comment type="caution">
    <text evidence="1">The sequence shown here is derived from an EMBL/GenBank/DDBJ whole genome shotgun (WGS) entry which is preliminary data.</text>
</comment>
<dbReference type="PANTHER" id="PTHR39420:SF1">
    <property type="entry name" value="HYDROLASE"/>
    <property type="match status" value="1"/>
</dbReference>
<accession>A0A402DS47</accession>
<gene>
    <name evidence="1" type="ORF">CBZ_19520</name>
</gene>
<evidence type="ECO:0000313" key="2">
    <source>
        <dbReference type="Proteomes" id="UP000289954"/>
    </source>
</evidence>
<dbReference type="NCBIfam" id="TIGR03624">
    <property type="entry name" value="putative hydrolase"/>
    <property type="match status" value="1"/>
</dbReference>
<dbReference type="RefSeq" id="WP_130781502.1">
    <property type="nucleotide sequence ID" value="NZ_BIMR01000143.1"/>
</dbReference>
<dbReference type="SUPFAM" id="SSF55486">
    <property type="entry name" value="Metalloproteases ('zincins'), catalytic domain"/>
    <property type="match status" value="1"/>
</dbReference>
<dbReference type="EMBL" id="BIMR01000143">
    <property type="protein sequence ID" value="GCE76896.1"/>
    <property type="molecule type" value="Genomic_DNA"/>
</dbReference>
<sequence>MDDSAAPVDWPTAARIAGRLARPGPAATRGEVEDLVAGLRDAAHRAGGHAAEITGLTAVDGTPPDQVSRVLVVDRPRWARANTEMFALLAAPLAHRRDGTPLVPPPGTRTVGAAQVGGVLALLSGKVLGQFDPFTAAPGEQGRLLLVAPNVLHLERTMGVDPADFRLWVALHEQTHALQFAAAPWLADVLRSRSAELLADLAASVPGEGGRRPTAPDGTSAADMLSTLVRAVVGPDDGTSVLDVLSPRQREVFEQVGAVMALLEGHADVAMDAVGRRVVPSVRTIRRKFEAKRDEGAGARGFERVLRRMLGLDAKLAQYRDGAAFVRAVQGQVGRDGFNAVWSGPDALPSPAEIADPASWVRRVHG</sequence>
<dbReference type="Gene3D" id="1.20.150.30">
    <property type="entry name" value="Zincin-like metallopeptidase, N-terminal domain"/>
    <property type="match status" value="1"/>
</dbReference>
<dbReference type="Proteomes" id="UP000289954">
    <property type="component" value="Unassembled WGS sequence"/>
</dbReference>
<dbReference type="PANTHER" id="PTHR39420">
    <property type="match status" value="1"/>
</dbReference>
<organism evidence="1 2">
    <name type="scientific">Cellulomonas biazotea</name>
    <dbReference type="NCBI Taxonomy" id="1709"/>
    <lineage>
        <taxon>Bacteria</taxon>
        <taxon>Bacillati</taxon>
        <taxon>Actinomycetota</taxon>
        <taxon>Actinomycetes</taxon>
        <taxon>Micrococcales</taxon>
        <taxon>Cellulomonadaceae</taxon>
        <taxon>Cellulomonas</taxon>
    </lineage>
</organism>
<dbReference type="InterPro" id="IPR018766">
    <property type="entry name" value="Zinicin_2"/>
</dbReference>
<proteinExistence type="predicted"/>
<protein>
    <recommendedName>
        <fullName evidence="3">Coenzyme F420 biosynthesis-associated protein</fullName>
    </recommendedName>
</protein>
<evidence type="ECO:0000313" key="1">
    <source>
        <dbReference type="EMBL" id="GCE76896.1"/>
    </source>
</evidence>
<dbReference type="InterPro" id="IPR042271">
    <property type="entry name" value="Zinicin_2_N"/>
</dbReference>
<dbReference type="OrthoDB" id="142939at2"/>
<name>A0A402DS47_9CELL</name>
<evidence type="ECO:0008006" key="3">
    <source>
        <dbReference type="Google" id="ProtNLM"/>
    </source>
</evidence>
<dbReference type="InterPro" id="IPR022454">
    <property type="entry name" value="CHP03883_F420-assoc"/>
</dbReference>
<reference evidence="1 2" key="1">
    <citation type="submission" date="2019-01" db="EMBL/GenBank/DDBJ databases">
        <title>Draft genome sequence of Cellulomonas takizawaensis strain TKZ-21.</title>
        <authorList>
            <person name="Yamamura H."/>
            <person name="Hayashi T."/>
            <person name="Hamada M."/>
            <person name="Serisawa Y."/>
            <person name="Matsuyama K."/>
            <person name="Nakagawa Y."/>
            <person name="Otoguro M."/>
            <person name="Yanagida F."/>
            <person name="Hayakawa M."/>
        </authorList>
    </citation>
    <scope>NUCLEOTIDE SEQUENCE [LARGE SCALE GENOMIC DNA]</scope>
    <source>
        <strain evidence="1 2">NBRC12680</strain>
    </source>
</reference>
<dbReference type="Pfam" id="PF10103">
    <property type="entry name" value="Zincin_2"/>
    <property type="match status" value="1"/>
</dbReference>
<keyword evidence="2" id="KW-1185">Reference proteome</keyword>
<dbReference type="NCBIfam" id="TIGR03883">
    <property type="entry name" value="DUF2342_F420"/>
    <property type="match status" value="1"/>
</dbReference>